<dbReference type="EMBL" id="PYBW01000028">
    <property type="protein sequence ID" value="PYC83466.1"/>
    <property type="molecule type" value="Genomic_DNA"/>
</dbReference>
<accession>A0A2V4NT78</accession>
<proteinExistence type="predicted"/>
<sequence length="73" mass="8327">MRDAWQIVILHIEGRWQPGLLTQWRRLPSGWVCLVRWRKDPDPASGWGWVRWDPATIQPLTAAGLEAAGLGEP</sequence>
<keyword evidence="2" id="KW-1185">Reference proteome</keyword>
<evidence type="ECO:0000313" key="2">
    <source>
        <dbReference type="Proteomes" id="UP000248039"/>
    </source>
</evidence>
<dbReference type="Proteomes" id="UP000248039">
    <property type="component" value="Unassembled WGS sequence"/>
</dbReference>
<protein>
    <submittedName>
        <fullName evidence="1">Uncharacterized protein</fullName>
    </submittedName>
</protein>
<reference evidence="1 2" key="1">
    <citation type="submission" date="2018-03" db="EMBL/GenBank/DDBJ databases">
        <title>Bioinformatic expansion and discovery of thiopeptide antibiotics.</title>
        <authorList>
            <person name="Schwalen C.J."/>
            <person name="Hudson G.A."/>
            <person name="Mitchell D.A."/>
        </authorList>
    </citation>
    <scope>NUCLEOTIDE SEQUENCE [LARGE SCALE GENOMIC DNA]</scope>
    <source>
        <strain evidence="1 2">ATCC 21389</strain>
    </source>
</reference>
<comment type="caution">
    <text evidence="1">The sequence shown here is derived from an EMBL/GenBank/DDBJ whole genome shotgun (WGS) entry which is preliminary data.</text>
</comment>
<name>A0A2V4NT78_9ACTN</name>
<dbReference type="AlphaFoldDB" id="A0A2V4NT78"/>
<organism evidence="1 2">
    <name type="scientific">Streptomyces tateyamensis</name>
    <dbReference type="NCBI Taxonomy" id="565073"/>
    <lineage>
        <taxon>Bacteria</taxon>
        <taxon>Bacillati</taxon>
        <taxon>Actinomycetota</taxon>
        <taxon>Actinomycetes</taxon>
        <taxon>Kitasatosporales</taxon>
        <taxon>Streptomycetaceae</taxon>
        <taxon>Streptomyces</taxon>
    </lineage>
</organism>
<evidence type="ECO:0000313" key="1">
    <source>
        <dbReference type="EMBL" id="PYC83466.1"/>
    </source>
</evidence>
<gene>
    <name evidence="1" type="ORF">C7C46_09035</name>
</gene>